<keyword evidence="2" id="KW-1185">Reference proteome</keyword>
<accession>A0ABP9C8L6</accession>
<evidence type="ECO:0000313" key="2">
    <source>
        <dbReference type="Proteomes" id="UP001501265"/>
    </source>
</evidence>
<dbReference type="Proteomes" id="UP001501265">
    <property type="component" value="Unassembled WGS sequence"/>
</dbReference>
<comment type="caution">
    <text evidence="1">The sequence shown here is derived from an EMBL/GenBank/DDBJ whole genome shotgun (WGS) entry which is preliminary data.</text>
</comment>
<proteinExistence type="predicted"/>
<dbReference type="RefSeq" id="WP_345620929.1">
    <property type="nucleotide sequence ID" value="NZ_BAABIG010000034.1"/>
</dbReference>
<reference evidence="2" key="1">
    <citation type="journal article" date="2019" name="Int. J. Syst. Evol. Microbiol.">
        <title>The Global Catalogue of Microorganisms (GCM) 10K type strain sequencing project: providing services to taxonomists for standard genome sequencing and annotation.</title>
        <authorList>
            <consortium name="The Broad Institute Genomics Platform"/>
            <consortium name="The Broad Institute Genome Sequencing Center for Infectious Disease"/>
            <person name="Wu L."/>
            <person name="Ma J."/>
        </authorList>
    </citation>
    <scope>NUCLEOTIDE SEQUENCE [LARGE SCALE GENOMIC DNA]</scope>
    <source>
        <strain evidence="2">JCM 18081</strain>
    </source>
</reference>
<name>A0ABP9C8L6_9ACTN</name>
<organism evidence="1 2">
    <name type="scientific">Streptomyces ziwulingensis</name>
    <dbReference type="NCBI Taxonomy" id="1045501"/>
    <lineage>
        <taxon>Bacteria</taxon>
        <taxon>Bacillati</taxon>
        <taxon>Actinomycetota</taxon>
        <taxon>Actinomycetes</taxon>
        <taxon>Kitasatosporales</taxon>
        <taxon>Streptomycetaceae</taxon>
        <taxon>Streptomyces</taxon>
    </lineage>
</organism>
<sequence length="136" mass="14629">MLCEGDRPFAFLVEEPVLRNGLRGRCPDRQLGYLLPVGLLPNVSSGVVPVRPDRSRLPVEGFRLFDADHVNVQLVSDHLTVYGANARADHDSYDLAWMITAQSPGRESVSALRGLPAGHAQCALTGPRPPCSGSVG</sequence>
<protein>
    <submittedName>
        <fullName evidence="1">Uncharacterized protein</fullName>
    </submittedName>
</protein>
<dbReference type="EMBL" id="BAABIG010000034">
    <property type="protein sequence ID" value="GAA4804516.1"/>
    <property type="molecule type" value="Genomic_DNA"/>
</dbReference>
<gene>
    <name evidence="1" type="ORF">GCM10023220_37510</name>
</gene>
<evidence type="ECO:0000313" key="1">
    <source>
        <dbReference type="EMBL" id="GAA4804516.1"/>
    </source>
</evidence>